<feature type="domain" description="Photosynthesis system II assembly factor Ycf48/Hcf136-like" evidence="4">
    <location>
        <begin position="97"/>
        <end position="289"/>
    </location>
</feature>
<comment type="caution">
    <text evidence="5">The sequence shown here is derived from an EMBL/GenBank/DDBJ whole genome shotgun (WGS) entry which is preliminary data.</text>
</comment>
<dbReference type="Gene3D" id="2.130.10.10">
    <property type="entry name" value="YVTN repeat-like/Quinoprotein amine dehydrogenase"/>
    <property type="match status" value="1"/>
</dbReference>
<dbReference type="OrthoDB" id="9813892at2"/>
<evidence type="ECO:0000256" key="3">
    <source>
        <dbReference type="SAM" id="SignalP"/>
    </source>
</evidence>
<dbReference type="InterPro" id="IPR015943">
    <property type="entry name" value="WD40/YVTN_repeat-like_dom_sf"/>
</dbReference>
<feature type="chain" id="PRO_5035275295" description="Photosynthesis system II assembly factor Ycf48/Hcf136-like domain-containing protein" evidence="3">
    <location>
        <begin position="23"/>
        <end position="332"/>
    </location>
</feature>
<name>A0A8J2U578_9GAMM</name>
<gene>
    <name evidence="5" type="ORF">GCM10011369_19460</name>
</gene>
<dbReference type="CDD" id="cd15482">
    <property type="entry name" value="Sialidase_non-viral"/>
    <property type="match status" value="1"/>
</dbReference>
<evidence type="ECO:0000256" key="1">
    <source>
        <dbReference type="ARBA" id="ARBA00022531"/>
    </source>
</evidence>
<dbReference type="RefSeq" id="WP_087505563.1">
    <property type="nucleotide sequence ID" value="NZ_BMDX01000008.1"/>
</dbReference>
<organism evidence="5 6">
    <name type="scientific">Neiella marina</name>
    <dbReference type="NCBI Taxonomy" id="508461"/>
    <lineage>
        <taxon>Bacteria</taxon>
        <taxon>Pseudomonadati</taxon>
        <taxon>Pseudomonadota</taxon>
        <taxon>Gammaproteobacteria</taxon>
        <taxon>Alteromonadales</taxon>
        <taxon>Echinimonadaceae</taxon>
        <taxon>Neiella</taxon>
    </lineage>
</organism>
<dbReference type="GO" id="GO:0015979">
    <property type="term" value="P:photosynthesis"/>
    <property type="evidence" value="ECO:0007669"/>
    <property type="project" value="UniProtKB-KW"/>
</dbReference>
<evidence type="ECO:0000313" key="5">
    <source>
        <dbReference type="EMBL" id="GGA77654.1"/>
    </source>
</evidence>
<protein>
    <recommendedName>
        <fullName evidence="4">Photosynthesis system II assembly factor Ycf48/Hcf136-like domain-containing protein</fullName>
    </recommendedName>
</protein>
<dbReference type="Pfam" id="PF14870">
    <property type="entry name" value="PSII_BNR"/>
    <property type="match status" value="1"/>
</dbReference>
<keyword evidence="2" id="KW-0604">Photosystem II</keyword>
<keyword evidence="1" id="KW-0602">Photosynthesis</keyword>
<evidence type="ECO:0000313" key="6">
    <source>
        <dbReference type="Proteomes" id="UP000619743"/>
    </source>
</evidence>
<keyword evidence="6" id="KW-1185">Reference proteome</keyword>
<dbReference type="GO" id="GO:0009523">
    <property type="term" value="C:photosystem II"/>
    <property type="evidence" value="ECO:0007669"/>
    <property type="project" value="UniProtKB-KW"/>
</dbReference>
<dbReference type="AlphaFoldDB" id="A0A8J2U578"/>
<dbReference type="PANTHER" id="PTHR47199:SF2">
    <property type="entry name" value="PHOTOSYSTEM II STABILITY_ASSEMBLY FACTOR HCF136, CHLOROPLASTIC"/>
    <property type="match status" value="1"/>
</dbReference>
<keyword evidence="3" id="KW-0732">Signal</keyword>
<sequence length="332" mass="36240">MKHLVCRAVFLAACIFSFPTHAETHSAAAAKSALVLDITDTDTGLAAVGERGHVLLFDNDQWSLEQSPVSATLTRVIQHDGQLWAVGHDGVIVRNSASGWQLLRQDIAGEQPLMDLLFVKQNEAIAVGAYGEFLRSVDGGKTWLEEMHEGLLYEEDREYLAELKLEASQEDYDYELSTMLPHLNRVLTLSGNKLLMVGELGLVALSDDNGNHWRRLDVGYEGSFFAATQITVDKVNRLIIGGLRGNVYYSDNAGLDWHRATTESTATVNGFVANDNNELIALASNGQALISNDGGVTFTSRPLHQGETAVAGANLNGIIYIAGDRGIRQLDW</sequence>
<feature type="signal peptide" evidence="3">
    <location>
        <begin position="1"/>
        <end position="22"/>
    </location>
</feature>
<dbReference type="PANTHER" id="PTHR47199">
    <property type="entry name" value="PHOTOSYSTEM II STABILITY/ASSEMBLY FACTOR HCF136, CHLOROPLASTIC"/>
    <property type="match status" value="1"/>
</dbReference>
<dbReference type="Proteomes" id="UP000619743">
    <property type="component" value="Unassembled WGS sequence"/>
</dbReference>
<dbReference type="EMBL" id="BMDX01000008">
    <property type="protein sequence ID" value="GGA77654.1"/>
    <property type="molecule type" value="Genomic_DNA"/>
</dbReference>
<accession>A0A8J2U578</accession>
<dbReference type="InterPro" id="IPR028203">
    <property type="entry name" value="PSII_CF48-like_dom"/>
</dbReference>
<dbReference type="SUPFAM" id="SSF50939">
    <property type="entry name" value="Sialidases"/>
    <property type="match status" value="1"/>
</dbReference>
<evidence type="ECO:0000259" key="4">
    <source>
        <dbReference type="Pfam" id="PF14870"/>
    </source>
</evidence>
<reference evidence="6" key="1">
    <citation type="journal article" date="2019" name="Int. J. Syst. Evol. Microbiol.">
        <title>The Global Catalogue of Microorganisms (GCM) 10K type strain sequencing project: providing services to taxonomists for standard genome sequencing and annotation.</title>
        <authorList>
            <consortium name="The Broad Institute Genomics Platform"/>
            <consortium name="The Broad Institute Genome Sequencing Center for Infectious Disease"/>
            <person name="Wu L."/>
            <person name="Ma J."/>
        </authorList>
    </citation>
    <scope>NUCLEOTIDE SEQUENCE [LARGE SCALE GENOMIC DNA]</scope>
    <source>
        <strain evidence="6">CGMCC 1.10130</strain>
    </source>
</reference>
<evidence type="ECO:0000256" key="2">
    <source>
        <dbReference type="ARBA" id="ARBA00023276"/>
    </source>
</evidence>
<proteinExistence type="predicted"/>
<dbReference type="InterPro" id="IPR036278">
    <property type="entry name" value="Sialidase_sf"/>
</dbReference>